<dbReference type="Proteomes" id="UP001258945">
    <property type="component" value="Unassembled WGS sequence"/>
</dbReference>
<evidence type="ECO:0000313" key="2">
    <source>
        <dbReference type="EMBL" id="MDT8332405.1"/>
    </source>
</evidence>
<dbReference type="RefSeq" id="WP_314283053.1">
    <property type="nucleotide sequence ID" value="NZ_JAVVDO010000026.1"/>
</dbReference>
<proteinExistence type="predicted"/>
<accession>A0ABU3MIC9</accession>
<protein>
    <submittedName>
        <fullName evidence="2">GNAT family N-acetyltransferase</fullName>
    </submittedName>
</protein>
<evidence type="ECO:0000313" key="3">
    <source>
        <dbReference type="Proteomes" id="UP001258945"/>
    </source>
</evidence>
<dbReference type="Gene3D" id="3.40.630.30">
    <property type="match status" value="1"/>
</dbReference>
<organism evidence="2 3">
    <name type="scientific">Roseomonas gilardii</name>
    <dbReference type="NCBI Taxonomy" id="257708"/>
    <lineage>
        <taxon>Bacteria</taxon>
        <taxon>Pseudomonadati</taxon>
        <taxon>Pseudomonadota</taxon>
        <taxon>Alphaproteobacteria</taxon>
        <taxon>Acetobacterales</taxon>
        <taxon>Roseomonadaceae</taxon>
        <taxon>Roseomonas</taxon>
    </lineage>
</organism>
<dbReference type="InterPro" id="IPR000182">
    <property type="entry name" value="GNAT_dom"/>
</dbReference>
<dbReference type="Pfam" id="PF13302">
    <property type="entry name" value="Acetyltransf_3"/>
    <property type="match status" value="1"/>
</dbReference>
<dbReference type="EMBL" id="JAVVDO010000026">
    <property type="protein sequence ID" value="MDT8332405.1"/>
    <property type="molecule type" value="Genomic_DNA"/>
</dbReference>
<gene>
    <name evidence="2" type="ORF">RQ831_15185</name>
</gene>
<name>A0ABU3MIC9_9PROT</name>
<feature type="domain" description="N-acetyltransferase" evidence="1">
    <location>
        <begin position="3"/>
        <end position="128"/>
    </location>
</feature>
<sequence length="140" mass="15125">MSRLIIARGRFSDRDELLRAHRESRALHYPWAAPFTDEAGFEAWMARSLIGPNIGFVAREAATGGIAAVANLNEIVFGAFRSTYLGYWGMRASAGHGLVTEAVGLVVVEAFQGLGLHRVEANIQPGNPFPRPGPAVRLPA</sequence>
<reference evidence="2 3" key="1">
    <citation type="journal article" date="2019" name="Microb. Pathog.">
        <title>Comparison of VITEK 2, MALDI-TOF MS, 16S rRNA gene sequencing, and whole-genome sequencing for identification of Roseomonas mucosa.</title>
        <authorList>
            <person name="Rudolph W.W."/>
            <person name="Gunzer F."/>
            <person name="Trauth M."/>
            <person name="Bunk B."/>
            <person name="Bigge R."/>
            <person name="Schrottner P."/>
        </authorList>
    </citation>
    <scope>NUCLEOTIDE SEQUENCE [LARGE SCALE GENOMIC DNA]</scope>
    <source>
        <strain evidence="2 3">DSM 103800</strain>
    </source>
</reference>
<dbReference type="InterPro" id="IPR016181">
    <property type="entry name" value="Acyl_CoA_acyltransferase"/>
</dbReference>
<dbReference type="SUPFAM" id="SSF55729">
    <property type="entry name" value="Acyl-CoA N-acyltransferases (Nat)"/>
    <property type="match status" value="1"/>
</dbReference>
<keyword evidence="3" id="KW-1185">Reference proteome</keyword>
<evidence type="ECO:0000259" key="1">
    <source>
        <dbReference type="Pfam" id="PF13302"/>
    </source>
</evidence>
<comment type="caution">
    <text evidence="2">The sequence shown here is derived from an EMBL/GenBank/DDBJ whole genome shotgun (WGS) entry which is preliminary data.</text>
</comment>